<keyword evidence="3" id="KW-1003">Cell membrane</keyword>
<dbReference type="Pfam" id="PF00528">
    <property type="entry name" value="BPD_transp_1"/>
    <property type="match status" value="1"/>
</dbReference>
<dbReference type="InterPro" id="IPR025966">
    <property type="entry name" value="OppC_N"/>
</dbReference>
<evidence type="ECO:0000256" key="7">
    <source>
        <dbReference type="RuleBase" id="RU363032"/>
    </source>
</evidence>
<dbReference type="InterPro" id="IPR035906">
    <property type="entry name" value="MetI-like_sf"/>
</dbReference>
<accession>A0ABP7LT93</accession>
<dbReference type="PANTHER" id="PTHR43386">
    <property type="entry name" value="OLIGOPEPTIDE TRANSPORT SYSTEM PERMEASE PROTEIN APPC"/>
    <property type="match status" value="1"/>
</dbReference>
<dbReference type="Pfam" id="PF12911">
    <property type="entry name" value="OppC_N"/>
    <property type="match status" value="1"/>
</dbReference>
<evidence type="ECO:0000256" key="5">
    <source>
        <dbReference type="ARBA" id="ARBA00022989"/>
    </source>
</evidence>
<evidence type="ECO:0000256" key="3">
    <source>
        <dbReference type="ARBA" id="ARBA00022475"/>
    </source>
</evidence>
<dbReference type="Gene3D" id="1.10.3720.10">
    <property type="entry name" value="MetI-like"/>
    <property type="match status" value="1"/>
</dbReference>
<dbReference type="PROSITE" id="PS50928">
    <property type="entry name" value="ABC_TM1"/>
    <property type="match status" value="1"/>
</dbReference>
<evidence type="ECO:0000256" key="4">
    <source>
        <dbReference type="ARBA" id="ARBA00022692"/>
    </source>
</evidence>
<comment type="similarity">
    <text evidence="7">Belongs to the binding-protein-dependent transport system permease family.</text>
</comment>
<keyword evidence="4 7" id="KW-0812">Transmembrane</keyword>
<dbReference type="Proteomes" id="UP001500133">
    <property type="component" value="Unassembled WGS sequence"/>
</dbReference>
<evidence type="ECO:0000313" key="9">
    <source>
        <dbReference type="EMBL" id="GAA3907950.1"/>
    </source>
</evidence>
<comment type="subcellular location">
    <subcellularLocation>
        <location evidence="1 7">Cell membrane</location>
        <topology evidence="1 7">Multi-pass membrane protein</topology>
    </subcellularLocation>
</comment>
<dbReference type="InterPro" id="IPR050366">
    <property type="entry name" value="BP-dependent_transpt_permease"/>
</dbReference>
<feature type="domain" description="ABC transmembrane type-1" evidence="8">
    <location>
        <begin position="109"/>
        <end position="309"/>
    </location>
</feature>
<dbReference type="RefSeq" id="WP_344704509.1">
    <property type="nucleotide sequence ID" value="NZ_BAAAZT010000074.1"/>
</dbReference>
<feature type="transmembrane region" description="Helical" evidence="7">
    <location>
        <begin position="288"/>
        <end position="309"/>
    </location>
</feature>
<sequence>MSQPTPTPESRADAAPALPGRWERFRDSYLLYSFKRDVIAQLSLVVFIALVAIAVFAPWLAPMNPYDLAQIDILASELPPFWVDGSDPAYLLGTDAQGRDMLSTILYGARVSLVIGFGAVALQAILGVTFGLMAGYLGGRIDAFLMRLADIQLSFSTLMVAIIVGALVKAVFGGATFSTYAVPLLVVIIGLAEWPQYARTVRASVLAEKNKEYVDAARVMGLKSRRIMFRHVLPNTLSPIFVISTVQIANAIISEAALSFLGLGMPETHPSLGSLIKAGFDYIQSGSWWITLIPGAVLVVLVLSINLLGDWLRDVMNPRLYKG</sequence>
<evidence type="ECO:0000313" key="10">
    <source>
        <dbReference type="Proteomes" id="UP001500133"/>
    </source>
</evidence>
<keyword evidence="10" id="KW-1185">Reference proteome</keyword>
<evidence type="ECO:0000256" key="1">
    <source>
        <dbReference type="ARBA" id="ARBA00004651"/>
    </source>
</evidence>
<feature type="transmembrane region" description="Helical" evidence="7">
    <location>
        <begin position="148"/>
        <end position="168"/>
    </location>
</feature>
<protein>
    <submittedName>
        <fullName evidence="9">ABC transporter permease</fullName>
    </submittedName>
</protein>
<keyword evidence="5 7" id="KW-1133">Transmembrane helix</keyword>
<dbReference type="SUPFAM" id="SSF161098">
    <property type="entry name" value="MetI-like"/>
    <property type="match status" value="1"/>
</dbReference>
<feature type="transmembrane region" description="Helical" evidence="7">
    <location>
        <begin position="38"/>
        <end position="61"/>
    </location>
</feature>
<proteinExistence type="inferred from homology"/>
<dbReference type="PANTHER" id="PTHR43386:SF26">
    <property type="entry name" value="ABC TRANSPORTER PERMEASE PROTEIN"/>
    <property type="match status" value="1"/>
</dbReference>
<comment type="caution">
    <text evidence="9">The sequence shown here is derived from an EMBL/GenBank/DDBJ whole genome shotgun (WGS) entry which is preliminary data.</text>
</comment>
<keyword evidence="2 7" id="KW-0813">Transport</keyword>
<feature type="transmembrane region" description="Helical" evidence="7">
    <location>
        <begin position="111"/>
        <end position="136"/>
    </location>
</feature>
<feature type="transmembrane region" description="Helical" evidence="7">
    <location>
        <begin position="174"/>
        <end position="192"/>
    </location>
</feature>
<evidence type="ECO:0000259" key="8">
    <source>
        <dbReference type="PROSITE" id="PS50928"/>
    </source>
</evidence>
<evidence type="ECO:0000256" key="6">
    <source>
        <dbReference type="ARBA" id="ARBA00023136"/>
    </source>
</evidence>
<gene>
    <name evidence="9" type="ORF">GCM10022228_17910</name>
</gene>
<dbReference type="InterPro" id="IPR000515">
    <property type="entry name" value="MetI-like"/>
</dbReference>
<dbReference type="EMBL" id="BAAAZT010000074">
    <property type="protein sequence ID" value="GAA3907950.1"/>
    <property type="molecule type" value="Genomic_DNA"/>
</dbReference>
<evidence type="ECO:0000256" key="2">
    <source>
        <dbReference type="ARBA" id="ARBA00022448"/>
    </source>
</evidence>
<dbReference type="CDD" id="cd06261">
    <property type="entry name" value="TM_PBP2"/>
    <property type="match status" value="1"/>
</dbReference>
<keyword evidence="6 7" id="KW-0472">Membrane</keyword>
<reference evidence="10" key="1">
    <citation type="journal article" date="2019" name="Int. J. Syst. Evol. Microbiol.">
        <title>The Global Catalogue of Microorganisms (GCM) 10K type strain sequencing project: providing services to taxonomists for standard genome sequencing and annotation.</title>
        <authorList>
            <consortium name="The Broad Institute Genomics Platform"/>
            <consortium name="The Broad Institute Genome Sequencing Center for Infectious Disease"/>
            <person name="Wu L."/>
            <person name="Ma J."/>
        </authorList>
    </citation>
    <scope>NUCLEOTIDE SEQUENCE [LARGE SCALE GENOMIC DNA]</scope>
    <source>
        <strain evidence="10">JCM 16914</strain>
    </source>
</reference>
<organism evidence="9 10">
    <name type="scientific">Halomonas cibimaris</name>
    <dbReference type="NCBI Taxonomy" id="657012"/>
    <lineage>
        <taxon>Bacteria</taxon>
        <taxon>Pseudomonadati</taxon>
        <taxon>Pseudomonadota</taxon>
        <taxon>Gammaproteobacteria</taxon>
        <taxon>Oceanospirillales</taxon>
        <taxon>Halomonadaceae</taxon>
        <taxon>Halomonas</taxon>
    </lineage>
</organism>
<feature type="transmembrane region" description="Helical" evidence="7">
    <location>
        <begin position="232"/>
        <end position="253"/>
    </location>
</feature>
<name>A0ABP7LT93_9GAMM</name>